<evidence type="ECO:0000259" key="8">
    <source>
        <dbReference type="PROSITE" id="PS51007"/>
    </source>
</evidence>
<dbReference type="PANTHER" id="PTHR30600">
    <property type="entry name" value="CYTOCHROME C PEROXIDASE-RELATED"/>
    <property type="match status" value="1"/>
</dbReference>
<feature type="domain" description="Cytochrome c" evidence="8">
    <location>
        <begin position="292"/>
        <end position="455"/>
    </location>
</feature>
<dbReference type="GO" id="GO:0020037">
    <property type="term" value="F:heme binding"/>
    <property type="evidence" value="ECO:0007669"/>
    <property type="project" value="InterPro"/>
</dbReference>
<dbReference type="Pfam" id="PF03150">
    <property type="entry name" value="CCP_MauG"/>
    <property type="match status" value="1"/>
</dbReference>
<dbReference type="SUPFAM" id="SSF46626">
    <property type="entry name" value="Cytochrome c"/>
    <property type="match status" value="2"/>
</dbReference>
<evidence type="ECO:0000256" key="5">
    <source>
        <dbReference type="ARBA" id="ARBA00023004"/>
    </source>
</evidence>
<evidence type="ECO:0000256" key="1">
    <source>
        <dbReference type="ARBA" id="ARBA00004196"/>
    </source>
</evidence>
<evidence type="ECO:0000256" key="7">
    <source>
        <dbReference type="SAM" id="MobiDB-lite"/>
    </source>
</evidence>
<organism evidence="9 10">
    <name type="scientific">Caenimonas sedimenti</name>
    <dbReference type="NCBI Taxonomy" id="2596921"/>
    <lineage>
        <taxon>Bacteria</taxon>
        <taxon>Pseudomonadati</taxon>
        <taxon>Pseudomonadota</taxon>
        <taxon>Betaproteobacteria</taxon>
        <taxon>Burkholderiales</taxon>
        <taxon>Comamonadaceae</taxon>
        <taxon>Caenimonas</taxon>
    </lineage>
</organism>
<sequence length="462" mass="49870">MVGSEAGHPGTGGRRPGHVQYGGRHAEEPAVKRTALRVRTPGPLKFVAVLAASLLTTLAALALDKLPPRDAWSPQQVAVLASMRLKEAGSQPADPSNAYEQKTEAVALGRALFNDTRLSRDGQVACASCHAADQQFQDGRPRGQGIGTGQRRTMPVMGAAHSPFLFWDGRKDSLWSQALGPLEDAQEHGGNRVRFVKLLQSHYSTQYQVVFGPLPPLGKLPDDASPAGSEAERAVWAAMAPASRDGVNRVFANMGKAIAAFERTLSYGESRFDRYAQATVEADGRGQEVLSSQEVRGLRLFLTKGQCVTCHNGPLLSDHAFHNTGVPPLDRTRPDRGRAEGVKKLLQDEFNCLGRYSDARPEQCGELQFVAGNDPAQLAAFRTPSLRNVEARAPYMHAGQFATLEQVLQHYAASPRAVLGHSELAQAGERHAERQAIRLSASEIRDVAAFLGTLTGPVIQAK</sequence>
<keyword evidence="9" id="KW-0575">Peroxidase</keyword>
<name>A0A562ZR59_9BURK</name>
<accession>A0A562ZR59</accession>
<evidence type="ECO:0000256" key="2">
    <source>
        <dbReference type="ARBA" id="ARBA00022617"/>
    </source>
</evidence>
<dbReference type="Proteomes" id="UP000318199">
    <property type="component" value="Unassembled WGS sequence"/>
</dbReference>
<dbReference type="AlphaFoldDB" id="A0A562ZR59"/>
<evidence type="ECO:0000256" key="3">
    <source>
        <dbReference type="ARBA" id="ARBA00022723"/>
    </source>
</evidence>
<gene>
    <name evidence="9" type="ORF">FN976_12960</name>
</gene>
<comment type="caution">
    <text evidence="9">The sequence shown here is derived from an EMBL/GenBank/DDBJ whole genome shotgun (WGS) entry which is preliminary data.</text>
</comment>
<dbReference type="InterPro" id="IPR004852">
    <property type="entry name" value="Di-haem_cyt_c_peroxidsae"/>
</dbReference>
<dbReference type="InterPro" id="IPR051395">
    <property type="entry name" value="Cytochrome_c_Peroxidase/MauG"/>
</dbReference>
<dbReference type="EMBL" id="VOBQ01000010">
    <property type="protein sequence ID" value="TWO70867.1"/>
    <property type="molecule type" value="Genomic_DNA"/>
</dbReference>
<dbReference type="GO" id="GO:0009055">
    <property type="term" value="F:electron transfer activity"/>
    <property type="evidence" value="ECO:0007669"/>
    <property type="project" value="InterPro"/>
</dbReference>
<comment type="subcellular location">
    <subcellularLocation>
        <location evidence="1">Cell envelope</location>
    </subcellularLocation>
</comment>
<dbReference type="GO" id="GO:0046872">
    <property type="term" value="F:metal ion binding"/>
    <property type="evidence" value="ECO:0007669"/>
    <property type="project" value="UniProtKB-KW"/>
</dbReference>
<evidence type="ECO:0000256" key="6">
    <source>
        <dbReference type="PROSITE-ProRule" id="PRU00433"/>
    </source>
</evidence>
<dbReference type="InterPro" id="IPR009056">
    <property type="entry name" value="Cyt_c-like_dom"/>
</dbReference>
<keyword evidence="4" id="KW-0560">Oxidoreductase</keyword>
<evidence type="ECO:0000256" key="4">
    <source>
        <dbReference type="ARBA" id="ARBA00023002"/>
    </source>
</evidence>
<evidence type="ECO:0000313" key="9">
    <source>
        <dbReference type="EMBL" id="TWO70867.1"/>
    </source>
</evidence>
<dbReference type="OrthoDB" id="9805202at2"/>
<dbReference type="PROSITE" id="PS51007">
    <property type="entry name" value="CYTC"/>
    <property type="match status" value="1"/>
</dbReference>
<evidence type="ECO:0000313" key="10">
    <source>
        <dbReference type="Proteomes" id="UP000318199"/>
    </source>
</evidence>
<reference evidence="9 10" key="1">
    <citation type="submission" date="2019-07" db="EMBL/GenBank/DDBJ databases">
        <title>Caenimonas sedimenti sp. nov., isolated from activated sludge.</title>
        <authorList>
            <person name="Xu J."/>
        </authorList>
    </citation>
    <scope>NUCLEOTIDE SEQUENCE [LARGE SCALE GENOMIC DNA]</scope>
    <source>
        <strain evidence="9 10">HX-9-20</strain>
    </source>
</reference>
<protein>
    <submittedName>
        <fullName evidence="9">Cytochrome-c peroxidase</fullName>
    </submittedName>
</protein>
<dbReference type="GO" id="GO:0030313">
    <property type="term" value="C:cell envelope"/>
    <property type="evidence" value="ECO:0007669"/>
    <property type="project" value="UniProtKB-SubCell"/>
</dbReference>
<feature type="region of interest" description="Disordered" evidence="7">
    <location>
        <begin position="1"/>
        <end position="23"/>
    </location>
</feature>
<dbReference type="InterPro" id="IPR036909">
    <property type="entry name" value="Cyt_c-like_dom_sf"/>
</dbReference>
<keyword evidence="10" id="KW-1185">Reference proteome</keyword>
<proteinExistence type="predicted"/>
<keyword evidence="3 6" id="KW-0479">Metal-binding</keyword>
<keyword evidence="2 6" id="KW-0349">Heme</keyword>
<dbReference type="Gene3D" id="1.10.760.10">
    <property type="entry name" value="Cytochrome c-like domain"/>
    <property type="match status" value="2"/>
</dbReference>
<keyword evidence="5 6" id="KW-0408">Iron</keyword>
<dbReference type="GO" id="GO:0004130">
    <property type="term" value="F:cytochrome-c peroxidase activity"/>
    <property type="evidence" value="ECO:0007669"/>
    <property type="project" value="TreeGrafter"/>
</dbReference>